<dbReference type="KEGG" id="hdn:Hden_1984"/>
<dbReference type="RefSeq" id="WP_013215944.1">
    <property type="nucleotide sequence ID" value="NC_014313.1"/>
</dbReference>
<evidence type="ECO:0000313" key="2">
    <source>
        <dbReference type="Proteomes" id="UP000002033"/>
    </source>
</evidence>
<dbReference type="AlphaFoldDB" id="D8JPQ1"/>
<evidence type="ECO:0000313" key="1">
    <source>
        <dbReference type="EMBL" id="ADJ23785.1"/>
    </source>
</evidence>
<protein>
    <submittedName>
        <fullName evidence="1">Uncharacterized protein</fullName>
    </submittedName>
</protein>
<gene>
    <name evidence="1" type="ordered locus">Hden_1984</name>
</gene>
<dbReference type="EMBL" id="CP002083">
    <property type="protein sequence ID" value="ADJ23785.1"/>
    <property type="molecule type" value="Genomic_DNA"/>
</dbReference>
<proteinExistence type="predicted"/>
<accession>D8JPQ1</accession>
<name>D8JPQ1_HYPDA</name>
<dbReference type="OrthoDB" id="7933639at2"/>
<reference evidence="2" key="1">
    <citation type="journal article" date="2011" name="J. Bacteriol.">
        <title>Genome sequences of eight morphologically diverse alphaproteobacteria.</title>
        <authorList>
            <consortium name="US DOE Joint Genome Institute"/>
            <person name="Brown P.J."/>
            <person name="Kysela D.T."/>
            <person name="Buechlein A."/>
            <person name="Hemmerich C."/>
            <person name="Brun Y.V."/>
        </authorList>
    </citation>
    <scope>NUCLEOTIDE SEQUENCE [LARGE SCALE GENOMIC DNA]</scope>
    <source>
        <strain evidence="2">ATCC 51888 / DSM 1869 / NCIB 11706 / TK 0415</strain>
    </source>
</reference>
<dbReference type="HOGENOM" id="CLU_2954300_0_0_5"/>
<organism evidence="1 2">
    <name type="scientific">Hyphomicrobium denitrificans (strain ATCC 51888 / DSM 1869 / NCIMB 11706 / TK 0415)</name>
    <dbReference type="NCBI Taxonomy" id="582899"/>
    <lineage>
        <taxon>Bacteria</taxon>
        <taxon>Pseudomonadati</taxon>
        <taxon>Pseudomonadota</taxon>
        <taxon>Alphaproteobacteria</taxon>
        <taxon>Hyphomicrobiales</taxon>
        <taxon>Hyphomicrobiaceae</taxon>
        <taxon>Hyphomicrobium</taxon>
    </lineage>
</organism>
<sequence precursor="true">MLRRYLIVNGTLTALMYGAVWAFAPSVPHLVQSAQSSFKTFAIDSPLLRPVVDRIIVGR</sequence>
<keyword evidence="2" id="KW-1185">Reference proteome</keyword>
<dbReference type="Proteomes" id="UP000002033">
    <property type="component" value="Chromosome"/>
</dbReference>